<dbReference type="EMBL" id="CP018762">
    <property type="protein sequence ID" value="APZ34477.1"/>
    <property type="molecule type" value="Genomic_DNA"/>
</dbReference>
<keyword evidence="5" id="KW-0540">Nuclease</keyword>
<name>A0A1P8U8N4_9MICO</name>
<reference evidence="5 6" key="1">
    <citation type="submission" date="2016-12" db="EMBL/GenBank/DDBJ databases">
        <title>Complete genome sequence of Microbacterium aurum KACC 15219.</title>
        <authorList>
            <person name="Jung Y."/>
            <person name="Shin J.-H."/>
            <person name="Lee Y.-J."/>
            <person name="Yi H."/>
            <person name="Bahn Y.-S."/>
            <person name="Kim J.F."/>
            <person name="Lee D.-W."/>
        </authorList>
    </citation>
    <scope>NUCLEOTIDE SEQUENCE [LARGE SCALE GENOMIC DNA]</scope>
    <source>
        <strain evidence="5 6">KACC 15219</strain>
    </source>
</reference>
<dbReference type="NCBIfam" id="NF011538">
    <property type="entry name" value="PRK14975.1-1"/>
    <property type="match status" value="1"/>
</dbReference>
<dbReference type="GO" id="GO:0003887">
    <property type="term" value="F:DNA-directed DNA polymerase activity"/>
    <property type="evidence" value="ECO:0007669"/>
    <property type="project" value="UniProtKB-EC"/>
</dbReference>
<keyword evidence="6" id="KW-1185">Reference proteome</keyword>
<dbReference type="PANTHER" id="PTHR10133">
    <property type="entry name" value="DNA POLYMERASE I"/>
    <property type="match status" value="1"/>
</dbReference>
<comment type="catalytic activity">
    <reaction evidence="3">
        <text>DNA(n) + a 2'-deoxyribonucleoside 5'-triphosphate = DNA(n+1) + diphosphate</text>
        <dbReference type="Rhea" id="RHEA:22508"/>
        <dbReference type="Rhea" id="RHEA-COMP:17339"/>
        <dbReference type="Rhea" id="RHEA-COMP:17340"/>
        <dbReference type="ChEBI" id="CHEBI:33019"/>
        <dbReference type="ChEBI" id="CHEBI:61560"/>
        <dbReference type="ChEBI" id="CHEBI:173112"/>
        <dbReference type="EC" id="2.7.7.7"/>
    </reaction>
</comment>
<evidence type="ECO:0000256" key="1">
    <source>
        <dbReference type="ARBA" id="ARBA00012417"/>
    </source>
</evidence>
<dbReference type="AlphaFoldDB" id="A0A1P8U8N4"/>
<keyword evidence="5" id="KW-0378">Hydrolase</keyword>
<dbReference type="Proteomes" id="UP000187185">
    <property type="component" value="Chromosome"/>
</dbReference>
<dbReference type="GO" id="GO:0003677">
    <property type="term" value="F:DNA binding"/>
    <property type="evidence" value="ECO:0007669"/>
    <property type="project" value="InterPro"/>
</dbReference>
<dbReference type="InterPro" id="IPR002298">
    <property type="entry name" value="DNA_polymerase_A"/>
</dbReference>
<evidence type="ECO:0000256" key="2">
    <source>
        <dbReference type="ARBA" id="ARBA00022705"/>
    </source>
</evidence>
<dbReference type="GO" id="GO:0004527">
    <property type="term" value="F:exonuclease activity"/>
    <property type="evidence" value="ECO:0007669"/>
    <property type="project" value="UniProtKB-KW"/>
</dbReference>
<proteinExistence type="predicted"/>
<dbReference type="PANTHER" id="PTHR10133:SF27">
    <property type="entry name" value="DNA POLYMERASE NU"/>
    <property type="match status" value="1"/>
</dbReference>
<evidence type="ECO:0000256" key="3">
    <source>
        <dbReference type="ARBA" id="ARBA00049244"/>
    </source>
</evidence>
<dbReference type="InterPro" id="IPR043502">
    <property type="entry name" value="DNA/RNA_pol_sf"/>
</dbReference>
<dbReference type="EC" id="2.7.7.7" evidence="1"/>
<dbReference type="STRING" id="36805.BOH66_09670"/>
<accession>A0A1P8U8N4</accession>
<dbReference type="Gene3D" id="3.30.70.370">
    <property type="match status" value="1"/>
</dbReference>
<dbReference type="Pfam" id="PF00476">
    <property type="entry name" value="DNA_pol_A"/>
    <property type="match status" value="1"/>
</dbReference>
<dbReference type="GO" id="GO:0006302">
    <property type="term" value="P:double-strand break repair"/>
    <property type="evidence" value="ECO:0007669"/>
    <property type="project" value="TreeGrafter"/>
</dbReference>
<dbReference type="SMART" id="SM00482">
    <property type="entry name" value="POLAc"/>
    <property type="match status" value="1"/>
</dbReference>
<dbReference type="SUPFAM" id="SSF56672">
    <property type="entry name" value="DNA/RNA polymerases"/>
    <property type="match status" value="1"/>
</dbReference>
<sequence length="595" mass="62796">MRLHPRAHRRIRAVTAPGAAPSGPSRWRLLARDPSQSDTAVVLTLTDDAAVLARDRCAIDDVPRIVADAGASARWVWSDTTRWYPAILAAGHVVARCRDLRLSHAILRRSELVAGPDATALRDAAPWDAAVADPAPASAPALFDLEAAPAGVPDDVDAVLAEFTRQQRAVATAAEGSRLRLLLAAESAGALLAVELHAAGLPWNRGVHEALLEEALGPRPAPGTAPARVQELAGIVRTALGDPAASLDSQPKLLRSLHRVGVLARSTSRWELAEYDHPAIAPLLAYKKLTRLLSANGWAWLDEWAPDGRFRPVYVPGGVVTGRWASSGGGALQLPRQLRPAVRADDGWMLVVADVAQLEPRVLAAMSGDAALAQAARGRDLYEGIVDSGVVATRQEAKIALLGAMYGATTGDSGRLVPALRRAYPRAMALVDEAATVGEQGGVVTTWLGRSSPAAGAGWRDVQGVAAAPEAAEADRAHARRSARDRGRFTRNFVVQGTAAEWALAWLADLRGELAALPSVDPVAGAPASGPVFGRRAHLAFFLHDEIIVHTPAVHADAVAAAVRRSADRATRLLFGAFPIDFPLDLRITADAGKA</sequence>
<evidence type="ECO:0000313" key="6">
    <source>
        <dbReference type="Proteomes" id="UP000187185"/>
    </source>
</evidence>
<organism evidence="5 6">
    <name type="scientific">Microbacterium aurum</name>
    <dbReference type="NCBI Taxonomy" id="36805"/>
    <lineage>
        <taxon>Bacteria</taxon>
        <taxon>Bacillati</taxon>
        <taxon>Actinomycetota</taxon>
        <taxon>Actinomycetes</taxon>
        <taxon>Micrococcales</taxon>
        <taxon>Microbacteriaceae</taxon>
        <taxon>Microbacterium</taxon>
    </lineage>
</organism>
<dbReference type="OrthoDB" id="4414061at2"/>
<dbReference type="CDD" id="cd06444">
    <property type="entry name" value="DNA_pol_A"/>
    <property type="match status" value="1"/>
</dbReference>
<keyword evidence="5" id="KW-0269">Exonuclease</keyword>
<dbReference type="KEGG" id="maur:BOH66_09670"/>
<dbReference type="InterPro" id="IPR001098">
    <property type="entry name" value="DNA-dir_DNA_pol_A_palm_dom"/>
</dbReference>
<dbReference type="GO" id="GO:0006261">
    <property type="term" value="P:DNA-templated DNA replication"/>
    <property type="evidence" value="ECO:0007669"/>
    <property type="project" value="InterPro"/>
</dbReference>
<keyword evidence="2" id="KW-0235">DNA replication</keyword>
<feature type="domain" description="DNA-directed DNA polymerase family A palm" evidence="4">
    <location>
        <begin position="335"/>
        <end position="555"/>
    </location>
</feature>
<evidence type="ECO:0000259" key="4">
    <source>
        <dbReference type="SMART" id="SM00482"/>
    </source>
</evidence>
<gene>
    <name evidence="5" type="ORF">BOH66_09670</name>
</gene>
<evidence type="ECO:0000313" key="5">
    <source>
        <dbReference type="EMBL" id="APZ34477.1"/>
    </source>
</evidence>
<protein>
    <recommendedName>
        <fullName evidence="1">DNA-directed DNA polymerase</fullName>
        <ecNumber evidence="1">2.7.7.7</ecNumber>
    </recommendedName>
</protein>
<dbReference type="Gene3D" id="1.10.150.20">
    <property type="entry name" value="5' to 3' exonuclease, C-terminal subdomain"/>
    <property type="match status" value="1"/>
</dbReference>